<dbReference type="Pfam" id="PF20030">
    <property type="entry name" value="bpMoxR"/>
    <property type="match status" value="1"/>
</dbReference>
<dbReference type="PANTHER" id="PTHR32204:SF0">
    <property type="entry name" value="ATPASE RAVA"/>
    <property type="match status" value="1"/>
</dbReference>
<dbReference type="Gene3D" id="3.40.50.300">
    <property type="entry name" value="P-loop containing nucleotide triphosphate hydrolases"/>
    <property type="match status" value="1"/>
</dbReference>
<reference evidence="3 4" key="1">
    <citation type="journal article" date="2019" name="Int. J. Syst. Evol. Microbiol.">
        <title>The Global Catalogue of Microorganisms (GCM) 10K type strain sequencing project: providing services to taxonomists for standard genome sequencing and annotation.</title>
        <authorList>
            <consortium name="The Broad Institute Genomics Platform"/>
            <consortium name="The Broad Institute Genome Sequencing Center for Infectious Disease"/>
            <person name="Wu L."/>
            <person name="Ma J."/>
        </authorList>
    </citation>
    <scope>NUCLEOTIDE SEQUENCE [LARGE SCALE GENOMIC DNA]</scope>
    <source>
        <strain evidence="3 4">JCM 11756</strain>
    </source>
</reference>
<feature type="domain" description="MoxR" evidence="2">
    <location>
        <begin position="46"/>
        <end position="172"/>
    </location>
</feature>
<gene>
    <name evidence="3" type="ORF">GCM10009601_15880</name>
</gene>
<dbReference type="InterPro" id="IPR027417">
    <property type="entry name" value="P-loop_NTPase"/>
</dbReference>
<dbReference type="InterPro" id="IPR050513">
    <property type="entry name" value="RavA_ATPases"/>
</dbReference>
<dbReference type="PANTHER" id="PTHR32204">
    <property type="entry name" value="ATPASE RAVA"/>
    <property type="match status" value="1"/>
</dbReference>
<evidence type="ECO:0000313" key="3">
    <source>
        <dbReference type="EMBL" id="GAA1419253.1"/>
    </source>
</evidence>
<sequence length="261" mass="28290">MRYRGSPGPRPAWLLQRSGREGRERLCGRYRGEEPGMGDGQETARRLRAVREELAERFLERDDVVRTLVVTLPAGQHSLLLGPPGTATSELARELTGRIEGAAYWEILLPKCTAPTRMSGPIDVAAPARGEYRQVYDGRATTAHIAFSDEIFKCSTAALNETPGHLNERICHPESGGAPREISENWRACGTASSAAWTSASSASPSPPPPPRRARSSHPCDNLRTVHDLTDVRTASDLFRLIRGAGRAPVRPGTAGRPGPA</sequence>
<keyword evidence="4" id="KW-1185">Reference proteome</keyword>
<feature type="region of interest" description="Disordered" evidence="1">
    <location>
        <begin position="197"/>
        <end position="227"/>
    </location>
</feature>
<evidence type="ECO:0000256" key="1">
    <source>
        <dbReference type="SAM" id="MobiDB-lite"/>
    </source>
</evidence>
<organism evidence="3 4">
    <name type="scientific">Streptomyces thermospinosisporus</name>
    <dbReference type="NCBI Taxonomy" id="161482"/>
    <lineage>
        <taxon>Bacteria</taxon>
        <taxon>Bacillati</taxon>
        <taxon>Actinomycetota</taxon>
        <taxon>Actinomycetes</taxon>
        <taxon>Kitasatosporales</taxon>
        <taxon>Streptomycetaceae</taxon>
        <taxon>Streptomyces</taxon>
    </lineage>
</organism>
<dbReference type="SUPFAM" id="SSF52540">
    <property type="entry name" value="P-loop containing nucleoside triphosphate hydrolases"/>
    <property type="match status" value="1"/>
</dbReference>
<comment type="caution">
    <text evidence="3">The sequence shown here is derived from an EMBL/GenBank/DDBJ whole genome shotgun (WGS) entry which is preliminary data.</text>
</comment>
<dbReference type="InterPro" id="IPR045427">
    <property type="entry name" value="MoxR"/>
</dbReference>
<name>A0ABN1YP83_9ACTN</name>
<proteinExistence type="predicted"/>
<evidence type="ECO:0000313" key="4">
    <source>
        <dbReference type="Proteomes" id="UP001500973"/>
    </source>
</evidence>
<protein>
    <recommendedName>
        <fullName evidence="2">MoxR domain-containing protein</fullName>
    </recommendedName>
</protein>
<accession>A0ABN1YP83</accession>
<evidence type="ECO:0000259" key="2">
    <source>
        <dbReference type="Pfam" id="PF20030"/>
    </source>
</evidence>
<dbReference type="EMBL" id="BAAAIZ010000017">
    <property type="protein sequence ID" value="GAA1419253.1"/>
    <property type="molecule type" value="Genomic_DNA"/>
</dbReference>
<dbReference type="Proteomes" id="UP001500973">
    <property type="component" value="Unassembled WGS sequence"/>
</dbReference>